<dbReference type="RefSeq" id="WP_324620412.1">
    <property type="nucleotide sequence ID" value="NZ_JAYKOT010000003.1"/>
</dbReference>
<dbReference type="AlphaFoldDB" id="A0AAW9N1R1"/>
<name>A0AAW9N1R1_9FIRM</name>
<organism evidence="9 10">
    <name type="scientific">Citroniella saccharovorans</name>
    <dbReference type="NCBI Taxonomy" id="2053367"/>
    <lineage>
        <taxon>Bacteria</taxon>
        <taxon>Bacillati</taxon>
        <taxon>Bacillota</taxon>
        <taxon>Tissierellia</taxon>
        <taxon>Tissierellales</taxon>
        <taxon>Peptoniphilaceae</taxon>
        <taxon>Citroniella</taxon>
    </lineage>
</organism>
<evidence type="ECO:0000256" key="1">
    <source>
        <dbReference type="ARBA" id="ARBA00022670"/>
    </source>
</evidence>
<evidence type="ECO:0000256" key="5">
    <source>
        <dbReference type="ARBA" id="ARBA00023049"/>
    </source>
</evidence>
<protein>
    <recommendedName>
        <fullName evidence="6">Oligopeptidase F</fullName>
        <ecNumber evidence="6">3.4.24.-</ecNumber>
    </recommendedName>
</protein>
<accession>A0AAW9N1R1</accession>
<reference evidence="9 10" key="1">
    <citation type="submission" date="2024-01" db="EMBL/GenBank/DDBJ databases">
        <title>Complete genome sequence of Citroniella saccharovorans strain M6.X9, isolated from human fecal sample.</title>
        <authorList>
            <person name="Cheng G."/>
            <person name="Westerholm M."/>
            <person name="Schnurer A."/>
        </authorList>
    </citation>
    <scope>NUCLEOTIDE SEQUENCE [LARGE SCALE GENOMIC DNA]</scope>
    <source>
        <strain evidence="9 10">DSM 29873</strain>
    </source>
</reference>
<evidence type="ECO:0000256" key="6">
    <source>
        <dbReference type="RuleBase" id="RU368091"/>
    </source>
</evidence>
<evidence type="ECO:0000313" key="10">
    <source>
        <dbReference type="Proteomes" id="UP001357733"/>
    </source>
</evidence>
<evidence type="ECO:0000256" key="3">
    <source>
        <dbReference type="ARBA" id="ARBA00022801"/>
    </source>
</evidence>
<dbReference type="InterPro" id="IPR004438">
    <property type="entry name" value="Peptidase_M3B"/>
</dbReference>
<dbReference type="InterPro" id="IPR001567">
    <property type="entry name" value="Pept_M3A_M3B_dom"/>
</dbReference>
<dbReference type="EC" id="3.4.24.-" evidence="6"/>
<dbReference type="InterPro" id="IPR034009">
    <property type="entry name" value="M3B_PepF_4"/>
</dbReference>
<evidence type="ECO:0000256" key="2">
    <source>
        <dbReference type="ARBA" id="ARBA00022723"/>
    </source>
</evidence>
<keyword evidence="2 6" id="KW-0479">Metal-binding</keyword>
<keyword evidence="5 6" id="KW-0482">Metalloprotease</keyword>
<comment type="caution">
    <text evidence="9">The sequence shown here is derived from an EMBL/GenBank/DDBJ whole genome shotgun (WGS) entry which is preliminary data.</text>
</comment>
<gene>
    <name evidence="9" type="primary">pepF</name>
    <name evidence="9" type="ORF">VLK81_09470</name>
</gene>
<evidence type="ECO:0000259" key="7">
    <source>
        <dbReference type="Pfam" id="PF01432"/>
    </source>
</evidence>
<dbReference type="Gene3D" id="1.10.1370.20">
    <property type="entry name" value="Oligoendopeptidase f, C-terminal domain"/>
    <property type="match status" value="1"/>
</dbReference>
<evidence type="ECO:0000313" key="9">
    <source>
        <dbReference type="EMBL" id="MEB3430212.1"/>
    </source>
</evidence>
<dbReference type="Proteomes" id="UP001357733">
    <property type="component" value="Unassembled WGS sequence"/>
</dbReference>
<dbReference type="GO" id="GO:0006508">
    <property type="term" value="P:proteolysis"/>
    <property type="evidence" value="ECO:0007669"/>
    <property type="project" value="UniProtKB-KW"/>
</dbReference>
<dbReference type="Pfam" id="PF01432">
    <property type="entry name" value="Peptidase_M3"/>
    <property type="match status" value="1"/>
</dbReference>
<evidence type="ECO:0000259" key="8">
    <source>
        <dbReference type="Pfam" id="PF08439"/>
    </source>
</evidence>
<keyword evidence="10" id="KW-1185">Reference proteome</keyword>
<dbReference type="EMBL" id="JAYKOT010000003">
    <property type="protein sequence ID" value="MEB3430212.1"/>
    <property type="molecule type" value="Genomic_DNA"/>
</dbReference>
<dbReference type="InterPro" id="IPR042088">
    <property type="entry name" value="OligoPept_F_C"/>
</dbReference>
<dbReference type="GO" id="GO:0004222">
    <property type="term" value="F:metalloendopeptidase activity"/>
    <property type="evidence" value="ECO:0007669"/>
    <property type="project" value="UniProtKB-UniRule"/>
</dbReference>
<proteinExistence type="inferred from homology"/>
<evidence type="ECO:0000256" key="4">
    <source>
        <dbReference type="ARBA" id="ARBA00022833"/>
    </source>
</evidence>
<dbReference type="SUPFAM" id="SSF55486">
    <property type="entry name" value="Metalloproteases ('zincins'), catalytic domain"/>
    <property type="match status" value="1"/>
</dbReference>
<dbReference type="GO" id="GO:0046872">
    <property type="term" value="F:metal ion binding"/>
    <property type="evidence" value="ECO:0007669"/>
    <property type="project" value="UniProtKB-UniRule"/>
</dbReference>
<comment type="cofactor">
    <cofactor evidence="6">
        <name>Zn(2+)</name>
        <dbReference type="ChEBI" id="CHEBI:29105"/>
    </cofactor>
    <text evidence="6">Binds 1 zinc ion.</text>
</comment>
<sequence length="594" mass="68483">MEVKKREEIDDSLKWNLEDLAKDFAEVDERLEKLEKSTEEFISNYKGKIVDEDIFLKATEITEKIYIEMSLLGSRVALEVEADMTNEESIINLQKVSSILHQIETKISFFDSEIAKLDDKILDKAGEKDKSLKKYIEDIKREKKHKLGEEAELVIKTLEESFQIPYNSYNMAKNTDMKFGEFKANGKDYPLSYNQFENFYEYEKDTSVRREAYKAFHEKLEDYKNVTASIYLNHLKTEKALGKLRGFPSTIDYLLFPQEVSPDLYNRQLDVIMEKLAPHMRKYASIIKRAYGLDKMTLADIKLDPYGKEKKVNLEDCKNYILEGLSAFGEDYKAMLKEAFENRWIDLANNIGKSTGAFCSSPYGSHSYILSSFSGLMSDCLTLSHELGHAGASYYSNKEQRLFSSDPSMYFVEAPSTANEIIMELFLLKNAKTDEDRAWVLAQIISKTYFHNFVTHFMEGYYQREVYKMLDSNEAITADTLSKVFKETLEKFWADSLEIPEGAELTWMRQPHYYMGLYPYTYSAGLTIGTKVALNIDKDPSYAKVWIDTLKLGAYYDPMGLAKASGVDISTDKPLTEVIEFIGKVIDELDKLIK</sequence>
<dbReference type="Pfam" id="PF08439">
    <property type="entry name" value="Peptidase_M3_N"/>
    <property type="match status" value="1"/>
</dbReference>
<keyword evidence="4 6" id="KW-0862">Zinc</keyword>
<dbReference type="InterPro" id="IPR013647">
    <property type="entry name" value="OligopepF_N_dom"/>
</dbReference>
<feature type="domain" description="Oligopeptidase F N-terminal" evidence="8">
    <location>
        <begin position="113"/>
        <end position="179"/>
    </location>
</feature>
<comment type="similarity">
    <text evidence="6">Belongs to the peptidase M3B family.</text>
</comment>
<keyword evidence="1 6" id="KW-0645">Protease</keyword>
<comment type="function">
    <text evidence="6">Has oligopeptidase activity and degrades a variety of small bioactive peptides.</text>
</comment>
<dbReference type="NCBIfam" id="TIGR00181">
    <property type="entry name" value="pepF"/>
    <property type="match status" value="1"/>
</dbReference>
<dbReference type="CDD" id="cd09609">
    <property type="entry name" value="M3B_PepF"/>
    <property type="match status" value="1"/>
</dbReference>
<keyword evidence="3 6" id="KW-0378">Hydrolase</keyword>
<feature type="domain" description="Peptidase M3A/M3B catalytic" evidence="7">
    <location>
        <begin position="200"/>
        <end position="577"/>
    </location>
</feature>
<dbReference type="Gene3D" id="1.20.140.70">
    <property type="entry name" value="Oligopeptidase f, N-terminal domain"/>
    <property type="match status" value="1"/>
</dbReference>